<proteinExistence type="predicted"/>
<evidence type="ECO:0000256" key="1">
    <source>
        <dbReference type="SAM" id="MobiDB-lite"/>
    </source>
</evidence>
<accession>F8MI19</accession>
<evidence type="ECO:0000313" key="2">
    <source>
        <dbReference type="EMBL" id="EGO59727.1"/>
    </source>
</evidence>
<reference evidence="3" key="1">
    <citation type="journal article" date="2011" name="Genetics">
        <title>Massive changes in genome architecture accompany the transition to self-fertility in the filamentous fungus Neurospora tetrasperma.</title>
        <authorList>
            <person name="Ellison C.E."/>
            <person name="Stajich J.E."/>
            <person name="Jacobson D.J."/>
            <person name="Natvig D.O."/>
            <person name="Lapidus A."/>
            <person name="Foster B."/>
            <person name="Aerts A."/>
            <person name="Riley R."/>
            <person name="Lindquist E.A."/>
            <person name="Grigoriev I.V."/>
            <person name="Taylor J.W."/>
        </authorList>
    </citation>
    <scope>NUCLEOTIDE SEQUENCE [LARGE SCALE GENOMIC DNA]</scope>
    <source>
        <strain evidence="3">FGSC 2508 / P0657</strain>
    </source>
</reference>
<dbReference type="VEuPathDB" id="FungiDB:NEUTE1DRAFT_109209"/>
<dbReference type="EMBL" id="GL891303">
    <property type="protein sequence ID" value="EGO59727.1"/>
    <property type="molecule type" value="Genomic_DNA"/>
</dbReference>
<keyword evidence="3" id="KW-1185">Reference proteome</keyword>
<dbReference type="AlphaFoldDB" id="F8MI19"/>
<organism evidence="2 3">
    <name type="scientific">Neurospora tetrasperma (strain FGSC 2508 / ATCC MYA-4615 / P0657)</name>
    <dbReference type="NCBI Taxonomy" id="510951"/>
    <lineage>
        <taxon>Eukaryota</taxon>
        <taxon>Fungi</taxon>
        <taxon>Dikarya</taxon>
        <taxon>Ascomycota</taxon>
        <taxon>Pezizomycotina</taxon>
        <taxon>Sordariomycetes</taxon>
        <taxon>Sordariomycetidae</taxon>
        <taxon>Sordariales</taxon>
        <taxon>Sordariaceae</taxon>
        <taxon>Neurospora</taxon>
    </lineage>
</organism>
<sequence length="153" mass="17029">MEEAMDGSRVGNSSMQYRTGGKRKEAGLDVSPKPRQKQAALSMESSAVVVIPGRSNHYQVHLPRRFHHMTLDSDKVLELKPGGSLLDLRKPSIYLLMICGPFHAFATGRPFDLHNANPFTGAMVIMTKKSQVGEILSARDYRITDGKLKRSDF</sequence>
<dbReference type="HOGENOM" id="CLU_1713801_0_0_1"/>
<dbReference type="KEGG" id="nte:NEUTE1DRAFT109209"/>
<name>F8MI19_NEUT8</name>
<dbReference type="GeneID" id="20822436"/>
<protein>
    <submittedName>
        <fullName evidence="2">Uncharacterized protein</fullName>
    </submittedName>
</protein>
<dbReference type="Proteomes" id="UP000008065">
    <property type="component" value="Unassembled WGS sequence"/>
</dbReference>
<feature type="region of interest" description="Disordered" evidence="1">
    <location>
        <begin position="1"/>
        <end position="41"/>
    </location>
</feature>
<dbReference type="RefSeq" id="XP_009849934.1">
    <property type="nucleotide sequence ID" value="XM_009851632.1"/>
</dbReference>
<gene>
    <name evidence="2" type="ORF">NEUTE1DRAFT_109209</name>
</gene>
<evidence type="ECO:0000313" key="3">
    <source>
        <dbReference type="Proteomes" id="UP000008065"/>
    </source>
</evidence>